<organism evidence="1">
    <name type="scientific">Pseudomonas syringae pv. actinidiae</name>
    <dbReference type="NCBI Taxonomy" id="103796"/>
    <lineage>
        <taxon>Bacteria</taxon>
        <taxon>Pseudomonadati</taxon>
        <taxon>Pseudomonadota</taxon>
        <taxon>Gammaproteobacteria</taxon>
        <taxon>Pseudomonadales</taxon>
        <taxon>Pseudomonadaceae</taxon>
        <taxon>Pseudomonas</taxon>
        <taxon>Pseudomonas syringae</taxon>
    </lineage>
</organism>
<accession>A0A2P0QES7</accession>
<keyword evidence="1" id="KW-0614">Plasmid</keyword>
<geneLocation type="plasmid" evidence="1">
    <name>pMG1_RT685</name>
</geneLocation>
<proteinExistence type="predicted"/>
<dbReference type="AlphaFoldDB" id="A0A2P0QES7"/>
<evidence type="ECO:0000313" key="1">
    <source>
        <dbReference type="EMBL" id="ARO44876.1"/>
    </source>
</evidence>
<dbReference type="EMBL" id="KX009059">
    <property type="protein sequence ID" value="ARO44876.1"/>
    <property type="molecule type" value="Genomic_DNA"/>
</dbReference>
<name>A0A2P0QES7_PSESF</name>
<reference evidence="1" key="1">
    <citation type="submission" date="2016-03" db="EMBL/GenBank/DDBJ databases">
        <title>The evolution of Pseudomonas syringae pv. actinidiae in New Zealand.</title>
        <authorList>
            <person name="Taiaroa G."/>
            <person name="Poulter R.T.M."/>
            <person name="Lamont I."/>
            <person name="Stockwell P."/>
            <person name="Butler M.I."/>
        </authorList>
    </citation>
    <scope>NUCLEOTIDE SEQUENCE</scope>
    <source>
        <strain evidence="1">RT685</strain>
        <plasmid evidence="1">pMG1_RT685</plasmid>
    </source>
</reference>
<sequence length="79" mass="8135">MRKSLIDSIGRSTAYSLMEGAVLQAIEENQTYGLVNSARTVQVINGVLSIAGADGSTPLVAGGPGPLARRALNKKVPIA</sequence>
<protein>
    <submittedName>
        <fullName evidence="1">Uncharacterized protein</fullName>
    </submittedName>
</protein>